<evidence type="ECO:0000256" key="1">
    <source>
        <dbReference type="SAM" id="Phobius"/>
    </source>
</evidence>
<keyword evidence="1" id="KW-1133">Transmembrane helix</keyword>
<feature type="transmembrane region" description="Helical" evidence="1">
    <location>
        <begin position="21"/>
        <end position="41"/>
    </location>
</feature>
<keyword evidence="2" id="KW-0496">Mitochondrion</keyword>
<name>A0A101LXG4_PICGL</name>
<keyword evidence="1" id="KW-0812">Transmembrane</keyword>
<keyword evidence="1" id="KW-0472">Membrane</keyword>
<dbReference type="AlphaFoldDB" id="A0A101LXG4"/>
<reference evidence="2" key="1">
    <citation type="journal article" date="2015" name="Genome Biol. Evol.">
        <title>Organellar Genomes of White Spruce (Picea glauca): Assembly and Annotation.</title>
        <authorList>
            <person name="Jackman S.D."/>
            <person name="Warren R.L."/>
            <person name="Gibb E.A."/>
            <person name="Vandervalk B.P."/>
            <person name="Mohamadi H."/>
            <person name="Chu J."/>
            <person name="Raymond A."/>
            <person name="Pleasance S."/>
            <person name="Coope R."/>
            <person name="Wildung M.R."/>
            <person name="Ritland C.E."/>
            <person name="Bousquet J."/>
            <person name="Jones S.J."/>
            <person name="Bohlmann J."/>
            <person name="Birol I."/>
        </authorList>
    </citation>
    <scope>NUCLEOTIDE SEQUENCE [LARGE SCALE GENOMIC DNA]</scope>
    <source>
        <tissue evidence="2">Flushing bud</tissue>
    </source>
</reference>
<dbReference type="EMBL" id="LKAM01000008">
    <property type="protein sequence ID" value="KUM47146.1"/>
    <property type="molecule type" value="Genomic_DNA"/>
</dbReference>
<evidence type="ECO:0000313" key="2">
    <source>
        <dbReference type="EMBL" id="KUM47146.1"/>
    </source>
</evidence>
<geneLocation type="mitochondrion" evidence="2"/>
<gene>
    <name evidence="2" type="ORF">ABT39_MTgene6152</name>
</gene>
<organism evidence="2">
    <name type="scientific">Picea glauca</name>
    <name type="common">White spruce</name>
    <name type="synonym">Pinus glauca</name>
    <dbReference type="NCBI Taxonomy" id="3330"/>
    <lineage>
        <taxon>Eukaryota</taxon>
        <taxon>Viridiplantae</taxon>
        <taxon>Streptophyta</taxon>
        <taxon>Embryophyta</taxon>
        <taxon>Tracheophyta</taxon>
        <taxon>Spermatophyta</taxon>
        <taxon>Pinopsida</taxon>
        <taxon>Pinidae</taxon>
        <taxon>Conifers I</taxon>
        <taxon>Pinales</taxon>
        <taxon>Pinaceae</taxon>
        <taxon>Picea</taxon>
    </lineage>
</organism>
<comment type="caution">
    <text evidence="2">The sequence shown here is derived from an EMBL/GenBank/DDBJ whole genome shotgun (WGS) entry which is preliminary data.</text>
</comment>
<accession>A0A101LXG4</accession>
<sequence length="52" mass="5745">MDGSDLITAQAGYMDLGSLTYLYYLLILSFLPYFPGGLFHLPGSGENKRKQA</sequence>
<protein>
    <submittedName>
        <fullName evidence="2">Uncharacterized protein</fullName>
    </submittedName>
</protein>
<proteinExistence type="predicted"/>